<feature type="compositionally biased region" description="Basic and acidic residues" evidence="12">
    <location>
        <begin position="256"/>
        <end position="274"/>
    </location>
</feature>
<feature type="region of interest" description="Disordered" evidence="12">
    <location>
        <begin position="182"/>
        <end position="295"/>
    </location>
</feature>
<keyword evidence="8" id="KW-0378">Hydrolase</keyword>
<keyword evidence="9" id="KW-0788">Thiol protease</keyword>
<dbReference type="PROSITE" id="PS50235">
    <property type="entry name" value="USP_3"/>
    <property type="match status" value="1"/>
</dbReference>
<dbReference type="EMBL" id="JAATIQ010000009">
    <property type="protein sequence ID" value="KAF4402213.1"/>
    <property type="molecule type" value="Genomic_DNA"/>
</dbReference>
<gene>
    <name evidence="16" type="ORF">F8388_004658</name>
    <name evidence="17" type="ORF">G4B88_017725</name>
</gene>
<dbReference type="GO" id="GO:0006508">
    <property type="term" value="P:proteolysis"/>
    <property type="evidence" value="ECO:0007669"/>
    <property type="project" value="UniProtKB-KW"/>
</dbReference>
<comment type="catalytic activity">
    <reaction evidence="1">
        <text>Thiol-dependent hydrolysis of ester, thioester, amide, peptide and isopeptide bonds formed by the C-terminal Gly of ubiquitin (a 76-residue protein attached to proteins as an intracellular targeting signal).</text>
        <dbReference type="EC" id="3.4.19.12"/>
    </reaction>
</comment>
<comment type="caution">
    <text evidence="17">The sequence shown here is derived from an EMBL/GenBank/DDBJ whole genome shotgun (WGS) entry which is preliminary data.</text>
</comment>
<name>A0A7J6I3W1_CANSA</name>
<dbReference type="Proteomes" id="UP000525078">
    <property type="component" value="Unassembled WGS sequence"/>
</dbReference>
<dbReference type="SUPFAM" id="SSF54001">
    <property type="entry name" value="Cysteine proteinases"/>
    <property type="match status" value="1"/>
</dbReference>
<evidence type="ECO:0000256" key="5">
    <source>
        <dbReference type="ARBA" id="ARBA00022723"/>
    </source>
</evidence>
<dbReference type="Gene3D" id="6.10.140.2220">
    <property type="match status" value="1"/>
</dbReference>
<dbReference type="Gene3D" id="3.90.70.10">
    <property type="entry name" value="Cysteine proteinases"/>
    <property type="match status" value="1"/>
</dbReference>
<comment type="similarity">
    <text evidence="2">Belongs to the peptidase C19 family.</text>
</comment>
<dbReference type="SUPFAM" id="SSF144232">
    <property type="entry name" value="HIT/MYND zinc finger-like"/>
    <property type="match status" value="1"/>
</dbReference>
<evidence type="ECO:0000256" key="3">
    <source>
        <dbReference type="ARBA" id="ARBA00012759"/>
    </source>
</evidence>
<protein>
    <recommendedName>
        <fullName evidence="3">ubiquitinyl hydrolase 1</fullName>
        <ecNumber evidence="3">3.4.19.12</ecNumber>
    </recommendedName>
</protein>
<dbReference type="GO" id="GO:0016579">
    <property type="term" value="P:protein deubiquitination"/>
    <property type="evidence" value="ECO:0007669"/>
    <property type="project" value="InterPro"/>
</dbReference>
<dbReference type="Proteomes" id="UP000583929">
    <property type="component" value="Unassembled WGS sequence"/>
</dbReference>
<feature type="compositionally biased region" description="Basic and acidic residues" evidence="12">
    <location>
        <begin position="208"/>
        <end position="219"/>
    </location>
</feature>
<evidence type="ECO:0000256" key="11">
    <source>
        <dbReference type="PROSITE-ProRule" id="PRU00134"/>
    </source>
</evidence>
<evidence type="ECO:0000313" key="17">
    <source>
        <dbReference type="EMBL" id="KAF4402213.1"/>
    </source>
</evidence>
<feature type="compositionally biased region" description="Basic and acidic residues" evidence="12">
    <location>
        <begin position="226"/>
        <end position="235"/>
    </location>
</feature>
<dbReference type="InterPro" id="IPR018200">
    <property type="entry name" value="USP_CS"/>
</dbReference>
<keyword evidence="13" id="KW-0812">Transmembrane</keyword>
<dbReference type="PROSITE" id="PS00972">
    <property type="entry name" value="USP_1"/>
    <property type="match status" value="1"/>
</dbReference>
<dbReference type="Pfam" id="PF01753">
    <property type="entry name" value="zf-MYND"/>
    <property type="match status" value="1"/>
</dbReference>
<dbReference type="GO" id="GO:0005634">
    <property type="term" value="C:nucleus"/>
    <property type="evidence" value="ECO:0007669"/>
    <property type="project" value="TreeGrafter"/>
</dbReference>
<keyword evidence="5" id="KW-0479">Metal-binding</keyword>
<accession>A0A7J6I3W1</accession>
<feature type="region of interest" description="Disordered" evidence="12">
    <location>
        <begin position="778"/>
        <end position="798"/>
    </location>
</feature>
<dbReference type="EC" id="3.4.19.12" evidence="3"/>
<dbReference type="GO" id="GO:0005829">
    <property type="term" value="C:cytosol"/>
    <property type="evidence" value="ECO:0007669"/>
    <property type="project" value="TreeGrafter"/>
</dbReference>
<dbReference type="AlphaFoldDB" id="A0A7J6I3W1"/>
<evidence type="ECO:0000259" key="15">
    <source>
        <dbReference type="PROSITE" id="PS50865"/>
    </source>
</evidence>
<proteinExistence type="inferred from homology"/>
<dbReference type="InterPro" id="IPR028889">
    <property type="entry name" value="USP"/>
</dbReference>
<feature type="compositionally biased region" description="Low complexity" evidence="12">
    <location>
        <begin position="275"/>
        <end position="288"/>
    </location>
</feature>
<feature type="region of interest" description="Disordered" evidence="12">
    <location>
        <begin position="852"/>
        <end position="891"/>
    </location>
</feature>
<evidence type="ECO:0000313" key="18">
    <source>
        <dbReference type="Proteomes" id="UP000525078"/>
    </source>
</evidence>
<dbReference type="InterPro" id="IPR001394">
    <property type="entry name" value="Peptidase_C19_UCH"/>
</dbReference>
<keyword evidence="13" id="KW-1133">Transmembrane helix</keyword>
<evidence type="ECO:0000256" key="10">
    <source>
        <dbReference type="ARBA" id="ARBA00022833"/>
    </source>
</evidence>
<evidence type="ECO:0000256" key="1">
    <source>
        <dbReference type="ARBA" id="ARBA00000707"/>
    </source>
</evidence>
<feature type="transmembrane region" description="Helical" evidence="13">
    <location>
        <begin position="6"/>
        <end position="25"/>
    </location>
</feature>
<dbReference type="GO" id="GO:0004843">
    <property type="term" value="F:cysteine-type deubiquitinase activity"/>
    <property type="evidence" value="ECO:0007669"/>
    <property type="project" value="UniProtKB-EC"/>
</dbReference>
<evidence type="ECO:0000256" key="12">
    <source>
        <dbReference type="SAM" id="MobiDB-lite"/>
    </source>
</evidence>
<reference evidence="18 19" key="1">
    <citation type="journal article" date="2020" name="bioRxiv">
        <title>Sequence and annotation of 42 cannabis genomes reveals extensive copy number variation in cannabinoid synthesis and pathogen resistance genes.</title>
        <authorList>
            <person name="Mckernan K.J."/>
            <person name="Helbert Y."/>
            <person name="Kane L.T."/>
            <person name="Ebling H."/>
            <person name="Zhang L."/>
            <person name="Liu B."/>
            <person name="Eaton Z."/>
            <person name="Mclaughlin S."/>
            <person name="Kingan S."/>
            <person name="Baybayan P."/>
            <person name="Concepcion G."/>
            <person name="Jordan M."/>
            <person name="Riva A."/>
            <person name="Barbazuk W."/>
            <person name="Harkins T."/>
        </authorList>
    </citation>
    <scope>NUCLEOTIDE SEQUENCE [LARGE SCALE GENOMIC DNA]</scope>
    <source>
        <strain evidence="18 19">cv. Jamaican Lion 4</strain>
        <strain evidence="17">Father</strain>
        <strain evidence="16">Mother</strain>
        <tissue evidence="17">Leaf</tissue>
    </source>
</reference>
<dbReference type="FunFam" id="3.90.70.10:FF:000026">
    <property type="entry name" value="Ubiquitin carboxyl-terminal hydrolase 15"/>
    <property type="match status" value="1"/>
</dbReference>
<dbReference type="PANTHER" id="PTHR24006:SF690">
    <property type="entry name" value="UBIQUITIN CARBOXYL-TERMINAL HYDROLASE 17"/>
    <property type="match status" value="1"/>
</dbReference>
<dbReference type="PROSITE" id="PS50865">
    <property type="entry name" value="ZF_MYND_2"/>
    <property type="match status" value="1"/>
</dbReference>
<dbReference type="InterPro" id="IPR050164">
    <property type="entry name" value="Peptidase_C19"/>
</dbReference>
<evidence type="ECO:0000313" key="19">
    <source>
        <dbReference type="Proteomes" id="UP000583929"/>
    </source>
</evidence>
<evidence type="ECO:0000256" key="8">
    <source>
        <dbReference type="ARBA" id="ARBA00022801"/>
    </source>
</evidence>
<dbReference type="EMBL" id="JAATIP010000368">
    <property type="protein sequence ID" value="KAF4350410.1"/>
    <property type="molecule type" value="Genomic_DNA"/>
</dbReference>
<dbReference type="PANTHER" id="PTHR24006">
    <property type="entry name" value="UBIQUITIN CARBOXYL-TERMINAL HYDROLASE"/>
    <property type="match status" value="1"/>
</dbReference>
<keyword evidence="4" id="KW-0645">Protease</keyword>
<evidence type="ECO:0000313" key="16">
    <source>
        <dbReference type="EMBL" id="KAF4350410.1"/>
    </source>
</evidence>
<evidence type="ECO:0000256" key="6">
    <source>
        <dbReference type="ARBA" id="ARBA00022771"/>
    </source>
</evidence>
<keyword evidence="7" id="KW-0833">Ubl conjugation pathway</keyword>
<organism evidence="17 19">
    <name type="scientific">Cannabis sativa</name>
    <name type="common">Hemp</name>
    <name type="synonym">Marijuana</name>
    <dbReference type="NCBI Taxonomy" id="3483"/>
    <lineage>
        <taxon>Eukaryota</taxon>
        <taxon>Viridiplantae</taxon>
        <taxon>Streptophyta</taxon>
        <taxon>Embryophyta</taxon>
        <taxon>Tracheophyta</taxon>
        <taxon>Spermatophyta</taxon>
        <taxon>Magnoliopsida</taxon>
        <taxon>eudicotyledons</taxon>
        <taxon>Gunneridae</taxon>
        <taxon>Pentapetalae</taxon>
        <taxon>rosids</taxon>
        <taxon>fabids</taxon>
        <taxon>Rosales</taxon>
        <taxon>Cannabaceae</taxon>
        <taxon>Cannabis</taxon>
    </lineage>
</organism>
<keyword evidence="6 11" id="KW-0863">Zinc-finger</keyword>
<keyword evidence="10" id="KW-0862">Zinc</keyword>
<evidence type="ECO:0000256" key="2">
    <source>
        <dbReference type="ARBA" id="ARBA00009085"/>
    </source>
</evidence>
<dbReference type="FunFam" id="6.10.140.2220:FF:000006">
    <property type="entry name" value="Ubiquitin carboxyl-terminal hydrolase 15"/>
    <property type="match status" value="1"/>
</dbReference>
<feature type="domain" description="USP" evidence="14">
    <location>
        <begin position="380"/>
        <end position="698"/>
    </location>
</feature>
<feature type="domain" description="MYND-type" evidence="15">
    <location>
        <begin position="72"/>
        <end position="109"/>
    </location>
</feature>
<evidence type="ECO:0000256" key="13">
    <source>
        <dbReference type="SAM" id="Phobius"/>
    </source>
</evidence>
<evidence type="ECO:0000256" key="7">
    <source>
        <dbReference type="ARBA" id="ARBA00022786"/>
    </source>
</evidence>
<dbReference type="Pfam" id="PF00443">
    <property type="entry name" value="UCH"/>
    <property type="match status" value="1"/>
</dbReference>
<evidence type="ECO:0000256" key="4">
    <source>
        <dbReference type="ARBA" id="ARBA00022670"/>
    </source>
</evidence>
<evidence type="ECO:0000256" key="9">
    <source>
        <dbReference type="ARBA" id="ARBA00022807"/>
    </source>
</evidence>
<keyword evidence="19" id="KW-1185">Reference proteome</keyword>
<sequence length="926" mass="102354">MLLFPGILGFHALLFFSVLLAFSLIRRKWRNAAAKEEEVLRLLAMASEESAMAEVEARAFCDPVVVSMPHQCVVCYCPTTMRCSQCKSVRYCSGKCQIIHWRQGHKDECRPPISVMHFEDKSDLCGELDSFHGTETGHAACADGEPLINISDSVTYDRVEKPLFNSNSSDLLGTNAKVKDMDVTNSSRSSSVSSATSADSISCTNKVSKMDSSRGDGKMKSSLQLNKDKTAKHENVQPAINLSSKKLTEGTPSVEKLTKDTAKSRRSVSKDTDHSLSSVASAGHPSSSTGEHFVSNSISTKGDGFHALPVKSTSFPTLPQNARTGLKSSMLKVVQQFRAKQTKCNTSTPGTEIAGKHKLIFPYDLFVKLYTDDMMILRPFGLTNCGNSCYANAVLQCLAYTRPLTSYFLQGLHSKTCGKKDWCFICEFQHLIYKAREGNSPLSPIGILSKINKIGSHLGHGREEDAHEFLRYAVDTMQSVFLNNADATGSLAEETTLVGMTFGGYLRSKVVSDSDSSGSSKIFEIKCMRCLGKSELCERMMDLTVEIDGEIGNLEEALSQFTATETLDRDNKYFCSRCKSYEKARKKLTVLEAPNILTIVLKRFKSGNFEKLSKSVQFPEELDMTPYMSRSSVVSPLYSLYAVVVHLDTMNAAFSGHYVCYVKNTRGEWFRIDDSTVVPVELERVLSEGAYMLLYERHSPRPPALLGSNMVNGGKFKRRNLEAVPSSTGKLKSRSNPIVMDAAATQTKFSKIANPDSSDPYDWRAPRFRRVDSSSENSSILSCSDASSSSTVSTKDSGSTDDFSVYIFGKEGSGFYRPYEQSPGGVASSSSSYSDFETDSNCGNGVWRRLPTQGSSWDGEREGNSTILHTDTNKHRRKSTSQFDSRSSSRETEFEHVSWANPFDVRAGVSLRRVNGERSAQTFYEV</sequence>
<feature type="compositionally biased region" description="Low complexity" evidence="12">
    <location>
        <begin position="186"/>
        <end position="202"/>
    </location>
</feature>
<dbReference type="InterPro" id="IPR038765">
    <property type="entry name" value="Papain-like_cys_pep_sf"/>
</dbReference>
<dbReference type="InterPro" id="IPR002893">
    <property type="entry name" value="Znf_MYND"/>
</dbReference>
<evidence type="ECO:0000259" key="14">
    <source>
        <dbReference type="PROSITE" id="PS50235"/>
    </source>
</evidence>
<dbReference type="GO" id="GO:0008270">
    <property type="term" value="F:zinc ion binding"/>
    <property type="evidence" value="ECO:0007669"/>
    <property type="project" value="UniProtKB-KW"/>
</dbReference>
<keyword evidence="13" id="KW-0472">Membrane</keyword>